<accession>A0A6J4HP04</accession>
<protein>
    <submittedName>
        <fullName evidence="7">Heptaprenyl diphosphate synthase component II</fullName>
        <ecNumber evidence="7">2.5.1.30</ecNumber>
    </submittedName>
</protein>
<keyword evidence="5" id="KW-0460">Magnesium</keyword>
<dbReference type="EC" id="2.5.1.30" evidence="7"/>
<comment type="cofactor">
    <cofactor evidence="1">
        <name>Mg(2+)</name>
        <dbReference type="ChEBI" id="CHEBI:18420"/>
    </cofactor>
</comment>
<evidence type="ECO:0000256" key="1">
    <source>
        <dbReference type="ARBA" id="ARBA00001946"/>
    </source>
</evidence>
<dbReference type="EMBL" id="CADCTA010000048">
    <property type="protein sequence ID" value="CAA9227919.1"/>
    <property type="molecule type" value="Genomic_DNA"/>
</dbReference>
<keyword evidence="4" id="KW-0479">Metal-binding</keyword>
<dbReference type="GO" id="GO:0046872">
    <property type="term" value="F:metal ion binding"/>
    <property type="evidence" value="ECO:0007669"/>
    <property type="project" value="UniProtKB-KW"/>
</dbReference>
<evidence type="ECO:0000256" key="5">
    <source>
        <dbReference type="ARBA" id="ARBA00022842"/>
    </source>
</evidence>
<gene>
    <name evidence="7" type="ORF">AVDCRST_MAG42-953</name>
</gene>
<evidence type="ECO:0000313" key="7">
    <source>
        <dbReference type="EMBL" id="CAA9227919.1"/>
    </source>
</evidence>
<evidence type="ECO:0000256" key="3">
    <source>
        <dbReference type="ARBA" id="ARBA00022679"/>
    </source>
</evidence>
<evidence type="ECO:0000256" key="4">
    <source>
        <dbReference type="ARBA" id="ARBA00022723"/>
    </source>
</evidence>
<dbReference type="PANTHER" id="PTHR12001:SF69">
    <property type="entry name" value="ALL TRANS-POLYPRENYL-DIPHOSPHATE SYNTHASE PDSS1"/>
    <property type="match status" value="1"/>
</dbReference>
<dbReference type="Pfam" id="PF00348">
    <property type="entry name" value="polyprenyl_synt"/>
    <property type="match status" value="1"/>
</dbReference>
<evidence type="ECO:0000256" key="2">
    <source>
        <dbReference type="ARBA" id="ARBA00006706"/>
    </source>
</evidence>
<dbReference type="CDD" id="cd00685">
    <property type="entry name" value="Trans_IPPS_HT"/>
    <property type="match status" value="1"/>
</dbReference>
<comment type="similarity">
    <text evidence="2 6">Belongs to the FPP/GGPP synthase family.</text>
</comment>
<sequence>MQVHLDEVETRIKQQAAEFDPAVEGYVTYAIGGQGKRLRPLVALLSGGATGQIRDAHLNLAVVLELIHVATLVHDDIMDEAERRRGQATVNARWGNALSVLVGDCLFAQALNLSTTFDNGDISRSIAQAAREVCSGEIIQTQRRFDLHLGIDDYLRILEMKTGSLFAVAAELGAVINEVPEETARTLKRFGMKIGTAYQIYDDCLDIAGNESIIGKTLGTDLRKGKLTLPVLMLLKSASASDREQYCRFIVEGKSEEMTDVLRNDAAGAPLTAAIDAGTSLIVEAQRDLDVLKPGVHAEALGQLCDALRELLDQLHD</sequence>
<keyword evidence="3 6" id="KW-0808">Transferase</keyword>
<dbReference type="SUPFAM" id="SSF48576">
    <property type="entry name" value="Terpenoid synthases"/>
    <property type="match status" value="1"/>
</dbReference>
<reference evidence="7" key="1">
    <citation type="submission" date="2020-02" db="EMBL/GenBank/DDBJ databases">
        <authorList>
            <person name="Meier V. D."/>
        </authorList>
    </citation>
    <scope>NUCLEOTIDE SEQUENCE</scope>
    <source>
        <strain evidence="7">AVDCRST_MAG42</strain>
    </source>
</reference>
<name>A0A6J4HP04_9BACT</name>
<dbReference type="InterPro" id="IPR000092">
    <property type="entry name" value="Polyprenyl_synt"/>
</dbReference>
<proteinExistence type="inferred from homology"/>
<organism evidence="7">
    <name type="scientific">uncultured Chthoniobacterales bacterium</name>
    <dbReference type="NCBI Taxonomy" id="1836801"/>
    <lineage>
        <taxon>Bacteria</taxon>
        <taxon>Pseudomonadati</taxon>
        <taxon>Verrucomicrobiota</taxon>
        <taxon>Spartobacteria</taxon>
        <taxon>Chthoniobacterales</taxon>
        <taxon>environmental samples</taxon>
    </lineage>
</organism>
<dbReference type="AlphaFoldDB" id="A0A6J4HP04"/>
<dbReference type="SFLD" id="SFLDS00005">
    <property type="entry name" value="Isoprenoid_Synthase_Type_I"/>
    <property type="match status" value="1"/>
</dbReference>
<dbReference type="GO" id="GO:0000010">
    <property type="term" value="F:heptaprenyl diphosphate synthase activity"/>
    <property type="evidence" value="ECO:0007669"/>
    <property type="project" value="UniProtKB-EC"/>
</dbReference>
<dbReference type="InterPro" id="IPR008949">
    <property type="entry name" value="Isoprenoid_synthase_dom_sf"/>
</dbReference>
<evidence type="ECO:0000256" key="6">
    <source>
        <dbReference type="RuleBase" id="RU004466"/>
    </source>
</evidence>
<dbReference type="PROSITE" id="PS00723">
    <property type="entry name" value="POLYPRENYL_SYNTHASE_1"/>
    <property type="match status" value="1"/>
</dbReference>
<dbReference type="GO" id="GO:0008299">
    <property type="term" value="P:isoprenoid biosynthetic process"/>
    <property type="evidence" value="ECO:0007669"/>
    <property type="project" value="InterPro"/>
</dbReference>
<dbReference type="Gene3D" id="1.10.600.10">
    <property type="entry name" value="Farnesyl Diphosphate Synthase"/>
    <property type="match status" value="1"/>
</dbReference>
<dbReference type="InterPro" id="IPR033749">
    <property type="entry name" value="Polyprenyl_synt_CS"/>
</dbReference>
<dbReference type="PANTHER" id="PTHR12001">
    <property type="entry name" value="GERANYLGERANYL PYROPHOSPHATE SYNTHASE"/>
    <property type="match status" value="1"/>
</dbReference>